<evidence type="ECO:0000313" key="2">
    <source>
        <dbReference type="Proteomes" id="UP000058857"/>
    </source>
</evidence>
<proteinExistence type="predicted"/>
<dbReference type="Pfam" id="PF07598">
    <property type="entry name" value="DUF1561"/>
    <property type="match status" value="1"/>
</dbReference>
<organism evidence="1">
    <name type="scientific">Leptospira borgpetersenii serovar Ballum</name>
    <dbReference type="NCBI Taxonomy" id="280505"/>
    <lineage>
        <taxon>Bacteria</taxon>
        <taxon>Pseudomonadati</taxon>
        <taxon>Spirochaetota</taxon>
        <taxon>Spirochaetia</taxon>
        <taxon>Leptospirales</taxon>
        <taxon>Leptospiraceae</taxon>
        <taxon>Leptospira</taxon>
    </lineage>
</organism>
<name>A0A0E3B0Z2_LEPBO</name>
<accession>A0A0E3B0Z2</accession>
<dbReference type="EMBL" id="CP012029">
    <property type="protein sequence ID" value="ALO26425.1"/>
    <property type="molecule type" value="Genomic_DNA"/>
</dbReference>
<dbReference type="RefSeq" id="WP_002740462.1">
    <property type="nucleotide sequence ID" value="NZ_CP012029.1"/>
</dbReference>
<sequence>MGRWIVLTVILLISIGVSFTYGGSSISSSGIPGSVAQKPTDKPNDQPIKIVAHNGKNYCYSPMFGRNESYIRLEQCGDKTLKARYDVFQRISYYINNTWLCITTPEKVIKGETNWDYVNLRPCTINDSGQRWIVKNNAFWTADGRYQLKDVHWLAYISRTSSDNYNHTLDTTMNDWVKTVATPGNVSVETSIAWDSNWDDGLWNNIAGRYFIRSGGSNRNTTPIYYNPENGHLAQYDPENGLLSCMYSKVGKYNWNWVQWAPCSDAPVSSKENSAYWNVYFETAEGGMITDYQGNILRVTKAGPNWGVAYTVRPSYLQADTTHSPTSLFIVDKDLLNWVRYTTGNLGNTEQYCPAGNKKNHTYKRVKRNLPSDFELTDDWIRRLYDIARSATYESARPGYRPQQAGVCGTCLLHSFQMLAELQEYHSQRPLQSGGYFFDTAIDRDPFISFSRRYRELYRLLTNVPATYANRGRVLAYASTAIMMPQYEWESSPPITIRSEMLSHIRSMINSPTGSIWLVLMRRQRTDGTISGHAVPILRTSQGLVVIRTNTPTTSFNDYRSSLISRTNPDEILANLEGPGRTMLTFTTIQPVGAYENAFDLMVSTRDCTGEGDDRRGSGRFPISSLVNQCSGGRCILQ</sequence>
<reference evidence="1 2" key="1">
    <citation type="journal article" date="2015" name="PLoS Negl. Trop. Dis.">
        <title>Distribution of Plasmids in Distinct Leptospira Pathogenic Species.</title>
        <authorList>
            <person name="Wang Y."/>
            <person name="Zhuang X."/>
            <person name="Zhong Y."/>
            <person name="Zhang C."/>
            <person name="Zhang Y."/>
            <person name="Zeng L."/>
            <person name="Zhu Y."/>
            <person name="He P."/>
            <person name="Dong K."/>
            <person name="Pal U."/>
            <person name="Guo X."/>
            <person name="Qin J."/>
        </authorList>
    </citation>
    <scope>NUCLEOTIDE SEQUENCE [LARGE SCALE GENOMIC DNA]</scope>
    <source>
        <strain evidence="1 2">56604</strain>
    </source>
</reference>
<evidence type="ECO:0000313" key="1">
    <source>
        <dbReference type="EMBL" id="ALO26425.1"/>
    </source>
</evidence>
<dbReference type="AlphaFoldDB" id="A0A0E3B0Z2"/>
<protein>
    <submittedName>
        <fullName evidence="1">Uncharacterized protein</fullName>
    </submittedName>
</protein>
<gene>
    <name evidence="1" type="ORF">LBBP_02165</name>
</gene>
<dbReference type="PROSITE" id="PS50231">
    <property type="entry name" value="RICIN_B_LECTIN"/>
    <property type="match status" value="1"/>
</dbReference>
<dbReference type="InterPro" id="IPR011455">
    <property type="entry name" value="DUF1561"/>
</dbReference>
<dbReference type="Proteomes" id="UP000058857">
    <property type="component" value="Chromosome 1"/>
</dbReference>
<dbReference type="PATRIC" id="fig|280505.15.peg.2119"/>